<keyword evidence="2 5" id="KW-0812">Transmembrane</keyword>
<dbReference type="InterPro" id="IPR042512">
    <property type="entry name" value="TLCD5"/>
</dbReference>
<sequence>METEMVKFLFCWVLLWTAAFLAVRAVFPQRSYNLWNRIISTLHAVVAVALASLSIKDWTCPFCPLASSSSPAQMKTLGVTLAYLIYDLIFTVLYKHCTLDNALHHIVSIIGLGAGLAYQKCLWELVASLWITEISSPFLHARDILKEFGIRDTDLNLLMDVLFAVTFSVARMVGGPYIVYVTLTADNPFLIKAMALGLQFVSVFWFYKILKMVYYKLGRSRRRNTFTPHKTN</sequence>
<dbReference type="Pfam" id="PF03798">
    <property type="entry name" value="TRAM_LAG1_CLN8"/>
    <property type="match status" value="1"/>
</dbReference>
<evidence type="ECO:0000256" key="1">
    <source>
        <dbReference type="ARBA" id="ARBA00004141"/>
    </source>
</evidence>
<dbReference type="PANTHER" id="PTHR31898">
    <property type="entry name" value="TRANSMEMBRANE PROTEIN 136"/>
    <property type="match status" value="1"/>
</dbReference>
<dbReference type="PANTHER" id="PTHR31898:SF1">
    <property type="entry name" value="TLC DOMAIN-CONTAINING PROTEIN 5"/>
    <property type="match status" value="1"/>
</dbReference>
<comment type="subcellular location">
    <subcellularLocation>
        <location evidence="1">Membrane</location>
        <topology evidence="1">Multi-pass membrane protein</topology>
    </subcellularLocation>
</comment>
<proteinExistence type="predicted"/>
<evidence type="ECO:0000256" key="3">
    <source>
        <dbReference type="ARBA" id="ARBA00022989"/>
    </source>
</evidence>
<dbReference type="SMART" id="SM00724">
    <property type="entry name" value="TLC"/>
    <property type="match status" value="1"/>
</dbReference>
<feature type="transmembrane region" description="Helical" evidence="6">
    <location>
        <begin position="161"/>
        <end position="183"/>
    </location>
</feature>
<comment type="caution">
    <text evidence="8">The sequence shown here is derived from an EMBL/GenBank/DDBJ whole genome shotgun (WGS) entry which is preliminary data.</text>
</comment>
<accession>A0AAD5ZMS6</accession>
<evidence type="ECO:0000256" key="4">
    <source>
        <dbReference type="ARBA" id="ARBA00023136"/>
    </source>
</evidence>
<organism evidence="8 9">
    <name type="scientific">Rhynchospora tenuis</name>
    <dbReference type="NCBI Taxonomy" id="198213"/>
    <lineage>
        <taxon>Eukaryota</taxon>
        <taxon>Viridiplantae</taxon>
        <taxon>Streptophyta</taxon>
        <taxon>Embryophyta</taxon>
        <taxon>Tracheophyta</taxon>
        <taxon>Spermatophyta</taxon>
        <taxon>Magnoliopsida</taxon>
        <taxon>Liliopsida</taxon>
        <taxon>Poales</taxon>
        <taxon>Cyperaceae</taxon>
        <taxon>Cyperoideae</taxon>
        <taxon>Rhynchosporeae</taxon>
        <taxon>Rhynchospora</taxon>
    </lineage>
</organism>
<dbReference type="AlphaFoldDB" id="A0AAD5ZMS6"/>
<feature type="transmembrane region" description="Helical" evidence="6">
    <location>
        <begin position="76"/>
        <end position="96"/>
    </location>
</feature>
<feature type="transmembrane region" description="Helical" evidence="6">
    <location>
        <begin position="34"/>
        <end position="55"/>
    </location>
</feature>
<protein>
    <recommendedName>
        <fullName evidence="7">TLC domain-containing protein</fullName>
    </recommendedName>
</protein>
<evidence type="ECO:0000256" key="6">
    <source>
        <dbReference type="SAM" id="Phobius"/>
    </source>
</evidence>
<gene>
    <name evidence="8" type="ORF">LUZ61_004406</name>
</gene>
<name>A0AAD5ZMS6_9POAL</name>
<dbReference type="EMBL" id="JAMRDG010000001">
    <property type="protein sequence ID" value="KAJ3700701.1"/>
    <property type="molecule type" value="Genomic_DNA"/>
</dbReference>
<keyword evidence="9" id="KW-1185">Reference proteome</keyword>
<evidence type="ECO:0000256" key="2">
    <source>
        <dbReference type="ARBA" id="ARBA00022692"/>
    </source>
</evidence>
<keyword evidence="3 6" id="KW-1133">Transmembrane helix</keyword>
<evidence type="ECO:0000259" key="7">
    <source>
        <dbReference type="PROSITE" id="PS50922"/>
    </source>
</evidence>
<reference evidence="8 9" key="1">
    <citation type="journal article" date="2022" name="Cell">
        <title>Repeat-based holocentromeres influence genome architecture and karyotype evolution.</title>
        <authorList>
            <person name="Hofstatter P.G."/>
            <person name="Thangavel G."/>
            <person name="Lux T."/>
            <person name="Neumann P."/>
            <person name="Vondrak T."/>
            <person name="Novak P."/>
            <person name="Zhang M."/>
            <person name="Costa L."/>
            <person name="Castellani M."/>
            <person name="Scott A."/>
            <person name="Toegelov H."/>
            <person name="Fuchs J."/>
            <person name="Mata-Sucre Y."/>
            <person name="Dias Y."/>
            <person name="Vanzela A.L.L."/>
            <person name="Huettel B."/>
            <person name="Almeida C.C.S."/>
            <person name="Simkova H."/>
            <person name="Souza G."/>
            <person name="Pedrosa-Harand A."/>
            <person name="Macas J."/>
            <person name="Mayer K.F.X."/>
            <person name="Houben A."/>
            <person name="Marques A."/>
        </authorList>
    </citation>
    <scope>NUCLEOTIDE SEQUENCE [LARGE SCALE GENOMIC DNA]</scope>
    <source>
        <strain evidence="8">RhyTen1mFocal</strain>
    </source>
</reference>
<dbReference type="InterPro" id="IPR006634">
    <property type="entry name" value="TLC-dom"/>
</dbReference>
<dbReference type="Proteomes" id="UP001210211">
    <property type="component" value="Unassembled WGS sequence"/>
</dbReference>
<dbReference type="PROSITE" id="PS50922">
    <property type="entry name" value="TLC"/>
    <property type="match status" value="1"/>
</dbReference>
<feature type="transmembrane region" description="Helical" evidence="6">
    <location>
        <begin position="189"/>
        <end position="210"/>
    </location>
</feature>
<feature type="domain" description="TLC" evidence="7">
    <location>
        <begin position="29"/>
        <end position="218"/>
    </location>
</feature>
<evidence type="ECO:0000313" key="9">
    <source>
        <dbReference type="Proteomes" id="UP001210211"/>
    </source>
</evidence>
<dbReference type="GO" id="GO:0016020">
    <property type="term" value="C:membrane"/>
    <property type="evidence" value="ECO:0007669"/>
    <property type="project" value="UniProtKB-SubCell"/>
</dbReference>
<evidence type="ECO:0000256" key="5">
    <source>
        <dbReference type="PROSITE-ProRule" id="PRU00205"/>
    </source>
</evidence>
<keyword evidence="4 5" id="KW-0472">Membrane</keyword>
<evidence type="ECO:0000313" key="8">
    <source>
        <dbReference type="EMBL" id="KAJ3700701.1"/>
    </source>
</evidence>